<evidence type="ECO:0000313" key="2">
    <source>
        <dbReference type="Proteomes" id="UP000499080"/>
    </source>
</evidence>
<reference evidence="1 2" key="1">
    <citation type="journal article" date="2019" name="Sci. Rep.">
        <title>Orb-weaving spider Araneus ventricosus genome elucidates the spidroin gene catalogue.</title>
        <authorList>
            <person name="Kono N."/>
            <person name="Nakamura H."/>
            <person name="Ohtoshi R."/>
            <person name="Moran D.A.P."/>
            <person name="Shinohara A."/>
            <person name="Yoshida Y."/>
            <person name="Fujiwara M."/>
            <person name="Mori M."/>
            <person name="Tomita M."/>
            <person name="Arakawa K."/>
        </authorList>
    </citation>
    <scope>NUCLEOTIDE SEQUENCE [LARGE SCALE GENOMIC DNA]</scope>
</reference>
<gene>
    <name evidence="1" type="ORF">AVEN_20450_1</name>
</gene>
<comment type="caution">
    <text evidence="1">The sequence shown here is derived from an EMBL/GenBank/DDBJ whole genome shotgun (WGS) entry which is preliminary data.</text>
</comment>
<name>A0A4Y2QUF4_ARAVE</name>
<organism evidence="1 2">
    <name type="scientific">Araneus ventricosus</name>
    <name type="common">Orbweaver spider</name>
    <name type="synonym">Epeira ventricosa</name>
    <dbReference type="NCBI Taxonomy" id="182803"/>
    <lineage>
        <taxon>Eukaryota</taxon>
        <taxon>Metazoa</taxon>
        <taxon>Ecdysozoa</taxon>
        <taxon>Arthropoda</taxon>
        <taxon>Chelicerata</taxon>
        <taxon>Arachnida</taxon>
        <taxon>Araneae</taxon>
        <taxon>Araneomorphae</taxon>
        <taxon>Entelegynae</taxon>
        <taxon>Araneoidea</taxon>
        <taxon>Araneidae</taxon>
        <taxon>Araneus</taxon>
    </lineage>
</organism>
<dbReference type="EMBL" id="BGPR01014861">
    <property type="protein sequence ID" value="GBN67024.1"/>
    <property type="molecule type" value="Genomic_DNA"/>
</dbReference>
<evidence type="ECO:0000313" key="1">
    <source>
        <dbReference type="EMBL" id="GBN67024.1"/>
    </source>
</evidence>
<accession>A0A4Y2QUF4</accession>
<dbReference type="Proteomes" id="UP000499080">
    <property type="component" value="Unassembled WGS sequence"/>
</dbReference>
<proteinExistence type="predicted"/>
<dbReference type="AlphaFoldDB" id="A0A4Y2QUF4"/>
<protein>
    <submittedName>
        <fullName evidence="1">Uncharacterized protein</fullName>
    </submittedName>
</protein>
<sequence length="135" mass="14981">MQLGQLSGLLCVRTDPSGLRQYSGSVGCARDGMPGLLCPTFLQHEVVLRKSGSSPFRNCVVKLFRSSVFRRFAGLNSTRRTVLTTHTQSATTRRNFTEVSVCRLASFDVRAFTTFLRNVRATSSSTDSLRYHNGI</sequence>
<keyword evidence="2" id="KW-1185">Reference proteome</keyword>